<dbReference type="EMBL" id="CP003493">
    <property type="protein sequence ID" value="AFV87915.1"/>
    <property type="molecule type" value="Genomic_DNA"/>
</dbReference>
<keyword evidence="1" id="KW-0812">Transmembrane</keyword>
<dbReference type="eggNOG" id="COG2304">
    <property type="taxonomic scope" value="Bacteria"/>
</dbReference>
<dbReference type="RefSeq" id="WP_015068832.1">
    <property type="nucleotide sequence ID" value="NC_019395.1"/>
</dbReference>
<dbReference type="GeneID" id="88084345"/>
<dbReference type="KEGG" id="pbo:PACID_00640"/>
<proteinExistence type="predicted"/>
<feature type="transmembrane region" description="Helical" evidence="1">
    <location>
        <begin position="304"/>
        <end position="322"/>
    </location>
</feature>
<dbReference type="PROSITE" id="PS50234">
    <property type="entry name" value="VWFA"/>
    <property type="match status" value="1"/>
</dbReference>
<dbReference type="Pfam" id="PF13519">
    <property type="entry name" value="VWA_2"/>
    <property type="match status" value="1"/>
</dbReference>
<dbReference type="STRING" id="1171373.PACID_00640"/>
<evidence type="ECO:0000313" key="4">
    <source>
        <dbReference type="Proteomes" id="UP000000214"/>
    </source>
</evidence>
<dbReference type="AlphaFoldDB" id="K7SF58"/>
<protein>
    <submittedName>
        <fullName evidence="3">von Willebrand factor type A domain-containing protein</fullName>
    </submittedName>
</protein>
<dbReference type="InterPro" id="IPR002035">
    <property type="entry name" value="VWF_A"/>
</dbReference>
<feature type="domain" description="VWFA" evidence="2">
    <location>
        <begin position="97"/>
        <end position="291"/>
    </location>
</feature>
<evidence type="ECO:0000313" key="3">
    <source>
        <dbReference type="EMBL" id="AFV87915.1"/>
    </source>
</evidence>
<keyword evidence="1" id="KW-0472">Membrane</keyword>
<accession>K7SF58</accession>
<dbReference type="Proteomes" id="UP000000214">
    <property type="component" value="Chromosome"/>
</dbReference>
<feature type="transmembrane region" description="Helical" evidence="1">
    <location>
        <begin position="6"/>
        <end position="25"/>
    </location>
</feature>
<dbReference type="InterPro" id="IPR036465">
    <property type="entry name" value="vWFA_dom_sf"/>
</dbReference>
<keyword evidence="1" id="KW-1133">Transmembrane helix</keyword>
<feature type="transmembrane region" description="Helical" evidence="1">
    <location>
        <begin position="61"/>
        <end position="85"/>
    </location>
</feature>
<evidence type="ECO:0000256" key="1">
    <source>
        <dbReference type="SAM" id="Phobius"/>
    </source>
</evidence>
<evidence type="ECO:0000259" key="2">
    <source>
        <dbReference type="PROSITE" id="PS50234"/>
    </source>
</evidence>
<organism evidence="3 4">
    <name type="scientific">Acidipropionibacterium acidipropionici (strain ATCC 4875 / DSM 20272 / JCM 6432 / NBRC 12425 / NCIMB 8070 / 4)</name>
    <name type="common">Propionibacterium acidipropionici</name>
    <dbReference type="NCBI Taxonomy" id="1171373"/>
    <lineage>
        <taxon>Bacteria</taxon>
        <taxon>Bacillati</taxon>
        <taxon>Actinomycetota</taxon>
        <taxon>Actinomycetes</taxon>
        <taxon>Propionibacteriales</taxon>
        <taxon>Propionibacteriaceae</taxon>
        <taxon>Acidipropionibacterium</taxon>
    </lineage>
</organism>
<dbReference type="SMART" id="SM00327">
    <property type="entry name" value="VWA"/>
    <property type="match status" value="1"/>
</dbReference>
<dbReference type="HOGENOM" id="CLU_046646_1_0_11"/>
<dbReference type="SUPFAM" id="SSF53300">
    <property type="entry name" value="vWA-like"/>
    <property type="match status" value="1"/>
</dbReference>
<name>K7SF58_ACIA4</name>
<dbReference type="PATRIC" id="fig|1171373.8.peg.62"/>
<dbReference type="Gene3D" id="3.40.50.410">
    <property type="entry name" value="von Willebrand factor, type A domain"/>
    <property type="match status" value="1"/>
</dbReference>
<reference evidence="3 4" key="1">
    <citation type="journal article" date="2012" name="BMC Genomics">
        <title>The genome sequence of Propionibacterium acidipropionici provides insights into its biotechnological and industrial potential.</title>
        <authorList>
            <person name="Parizzi L.P."/>
            <person name="Grassi M.C."/>
            <person name="Llerena L.A."/>
            <person name="Carazzolle M.F."/>
            <person name="Queiroz V.L."/>
            <person name="Lunardi I."/>
            <person name="Zeidler A.F."/>
            <person name="Teixeira P.J."/>
            <person name="Mieczkowski P."/>
            <person name="Rincones J."/>
            <person name="Pereira G.A."/>
        </authorList>
    </citation>
    <scope>NUCLEOTIDE SEQUENCE [LARGE SCALE GENOMIC DNA]</scope>
    <source>
        <strain evidence="4">ATCC 4875 / DSM 20272 / JCM 6432 / NBRC 12425 / NCIMB 8070</strain>
    </source>
</reference>
<gene>
    <name evidence="3" type="ordered locus">PACID_00640</name>
</gene>
<sequence>MGLKYWWLGLAVALVMAAVAVIRHVQAGRGNPAPAGAPVAHTDRIKKLPRYQHLAKIQLRWLMVEAISLGLACLGVVVVVARPAWVGVDSREMRNRDVMLCLDVSGSMSQTDAAVISSYQDLVGRLHGERIGFTVFDSAAATVFPLTDDYAFISDQLAATLKAMRTNQTTPVLEATRVGNRGASLIGDGLTSCLQGFDRMNESRSRTVVLATDNDLSGTPLFTLNEAVDRAKKSHILVYGVTPSWADSADRTDFTTQLARSGGKVLALNTADPDTNLAISHGIETSQRKALLTMPTARSFDQPWPGAALMLLGLAGMVLAAWRTRS</sequence>